<reference evidence="1" key="1">
    <citation type="submission" date="2014-11" db="EMBL/GenBank/DDBJ databases">
        <authorList>
            <person name="Amaro Gonzalez C."/>
        </authorList>
    </citation>
    <scope>NUCLEOTIDE SEQUENCE</scope>
</reference>
<name>A0A0E9ULX3_ANGAN</name>
<sequence length="47" mass="5396">MYNPTVHTFAEELHSNYASRGLINGHSSVLYLCHNGYHRVTKQAKLH</sequence>
<organism evidence="1">
    <name type="scientific">Anguilla anguilla</name>
    <name type="common">European freshwater eel</name>
    <name type="synonym">Muraena anguilla</name>
    <dbReference type="NCBI Taxonomy" id="7936"/>
    <lineage>
        <taxon>Eukaryota</taxon>
        <taxon>Metazoa</taxon>
        <taxon>Chordata</taxon>
        <taxon>Craniata</taxon>
        <taxon>Vertebrata</taxon>
        <taxon>Euteleostomi</taxon>
        <taxon>Actinopterygii</taxon>
        <taxon>Neopterygii</taxon>
        <taxon>Teleostei</taxon>
        <taxon>Anguilliformes</taxon>
        <taxon>Anguillidae</taxon>
        <taxon>Anguilla</taxon>
    </lineage>
</organism>
<protein>
    <submittedName>
        <fullName evidence="1">Uncharacterized protein</fullName>
    </submittedName>
</protein>
<dbReference type="EMBL" id="GBXM01041831">
    <property type="protein sequence ID" value="JAH66746.1"/>
    <property type="molecule type" value="Transcribed_RNA"/>
</dbReference>
<reference evidence="1" key="2">
    <citation type="journal article" date="2015" name="Fish Shellfish Immunol.">
        <title>Early steps in the European eel (Anguilla anguilla)-Vibrio vulnificus interaction in the gills: Role of the RtxA13 toxin.</title>
        <authorList>
            <person name="Callol A."/>
            <person name="Pajuelo D."/>
            <person name="Ebbesson L."/>
            <person name="Teles M."/>
            <person name="MacKenzie S."/>
            <person name="Amaro C."/>
        </authorList>
    </citation>
    <scope>NUCLEOTIDE SEQUENCE</scope>
</reference>
<dbReference type="AlphaFoldDB" id="A0A0E9ULX3"/>
<evidence type="ECO:0000313" key="1">
    <source>
        <dbReference type="EMBL" id="JAH66746.1"/>
    </source>
</evidence>
<accession>A0A0E9ULX3</accession>
<proteinExistence type="predicted"/>